<accession>A0ABV4WNU5</accession>
<name>A0ABV4WNU5_9CYAN</name>
<reference evidence="1 2" key="1">
    <citation type="submission" date="2024-09" db="EMBL/GenBank/DDBJ databases">
        <title>Floridaenema gen nov. (Aerosakkonemataceae, Aerosakkonematales ord. nov., Cyanobacteria) from benthic tropical and subtropical fresh waters, with the description of four new species.</title>
        <authorList>
            <person name="Moretto J.A."/>
            <person name="Berthold D.E."/>
            <person name="Lefler F.W."/>
            <person name="Huang I.-S."/>
            <person name="Laughinghouse H. IV."/>
        </authorList>
    </citation>
    <scope>NUCLEOTIDE SEQUENCE [LARGE SCALE GENOMIC DNA]</scope>
    <source>
        <strain evidence="1 2">BLCC-F167</strain>
    </source>
</reference>
<evidence type="ECO:0000313" key="2">
    <source>
        <dbReference type="Proteomes" id="UP001576780"/>
    </source>
</evidence>
<comment type="caution">
    <text evidence="1">The sequence shown here is derived from an EMBL/GenBank/DDBJ whole genome shotgun (WGS) entry which is preliminary data.</text>
</comment>
<dbReference type="EMBL" id="JBHFNT010000175">
    <property type="protein sequence ID" value="MFB2836770.1"/>
    <property type="molecule type" value="Genomic_DNA"/>
</dbReference>
<gene>
    <name evidence="1" type="ORF">ACE1CA_19755</name>
</gene>
<keyword evidence="2" id="KW-1185">Reference proteome</keyword>
<dbReference type="RefSeq" id="WP_413279138.1">
    <property type="nucleotide sequence ID" value="NZ_JBHFNT010000175.1"/>
</dbReference>
<proteinExistence type="predicted"/>
<evidence type="ECO:0000313" key="1">
    <source>
        <dbReference type="EMBL" id="MFB2836770.1"/>
    </source>
</evidence>
<protein>
    <submittedName>
        <fullName evidence="1">Uncharacterized protein</fullName>
    </submittedName>
</protein>
<dbReference type="Proteomes" id="UP001576780">
    <property type="component" value="Unassembled WGS sequence"/>
</dbReference>
<sequence length="162" mass="18790">MLKPMSDKADRLCTYQQALDDFAIPELLEKLSNYSDPDFDATKEHLEEAEVEALAALLISYLTTNLSGKSIAGYLNILRSGSQEVFSDLPAIEFKYLHQPITLPENFPQQAKTPLYWIGDRIRWKIINNKEQTDFGIVIGKFYAYARHRASWEWKYLIWLDP</sequence>
<feature type="non-terminal residue" evidence="1">
    <location>
        <position position="162"/>
    </location>
</feature>
<organism evidence="1 2">
    <name type="scientific">Floridaenema evergladense BLCC-F167</name>
    <dbReference type="NCBI Taxonomy" id="3153639"/>
    <lineage>
        <taxon>Bacteria</taxon>
        <taxon>Bacillati</taxon>
        <taxon>Cyanobacteriota</taxon>
        <taxon>Cyanophyceae</taxon>
        <taxon>Oscillatoriophycideae</taxon>
        <taxon>Aerosakkonematales</taxon>
        <taxon>Aerosakkonemataceae</taxon>
        <taxon>Floridanema</taxon>
        <taxon>Floridanema evergladense</taxon>
    </lineage>
</organism>